<dbReference type="NCBIfam" id="NF003967">
    <property type="entry name" value="PRK05461.1"/>
    <property type="match status" value="1"/>
</dbReference>
<evidence type="ECO:0000256" key="1">
    <source>
        <dbReference type="ARBA" id="ARBA00017693"/>
    </source>
</evidence>
<sequence>MEPYQFSVAVKPEFLPEQSDPGQRVWAYSYSVSIRNTGSVAAQLISRHWFVMDETGRVEEVQGLGVVGHQPLLKPGETFEYTSWTRLNTPSGSMRGSYFCVAEDGARFDAPIPEFALMPPGMTLH</sequence>
<evidence type="ECO:0000259" key="2">
    <source>
        <dbReference type="PROSITE" id="PS51087"/>
    </source>
</evidence>
<feature type="domain" description="ApaG" evidence="2">
    <location>
        <begin position="1"/>
        <end position="124"/>
    </location>
</feature>
<dbReference type="SUPFAM" id="SSF110069">
    <property type="entry name" value="ApaG-like"/>
    <property type="match status" value="1"/>
</dbReference>
<dbReference type="InterPro" id="IPR007474">
    <property type="entry name" value="ApaG_domain"/>
</dbReference>
<reference evidence="3" key="1">
    <citation type="submission" date="2016-10" db="EMBL/GenBank/DDBJ databases">
        <title>Sequence of Gallionella enrichment culture.</title>
        <authorList>
            <person name="Poehlein A."/>
            <person name="Muehling M."/>
            <person name="Daniel R."/>
        </authorList>
    </citation>
    <scope>NUCLEOTIDE SEQUENCE</scope>
</reference>
<comment type="caution">
    <text evidence="3">The sequence shown here is derived from an EMBL/GenBank/DDBJ whole genome shotgun (WGS) entry which is preliminary data.</text>
</comment>
<proteinExistence type="inferred from homology"/>
<gene>
    <name evidence="3" type="primary">apaG_8</name>
    <name evidence="3" type="ORF">GALL_309730</name>
</gene>
<dbReference type="PANTHER" id="PTHR14289:SF16">
    <property type="entry name" value="POLYMERASE DELTA-INTERACTING PROTEIN 2"/>
    <property type="match status" value="1"/>
</dbReference>
<name>A0A1J5QU53_9ZZZZ</name>
<protein>
    <recommendedName>
        <fullName evidence="1">Protein ApaG</fullName>
    </recommendedName>
</protein>
<dbReference type="EMBL" id="MLJW01000436">
    <property type="protein sequence ID" value="OIQ87185.1"/>
    <property type="molecule type" value="Genomic_DNA"/>
</dbReference>
<dbReference type="PANTHER" id="PTHR14289">
    <property type="entry name" value="F-BOX ONLY PROTEIN 3"/>
    <property type="match status" value="1"/>
</dbReference>
<dbReference type="InterPro" id="IPR023065">
    <property type="entry name" value="Uncharacterised_ApaG"/>
</dbReference>
<organism evidence="3">
    <name type="scientific">mine drainage metagenome</name>
    <dbReference type="NCBI Taxonomy" id="410659"/>
    <lineage>
        <taxon>unclassified sequences</taxon>
        <taxon>metagenomes</taxon>
        <taxon>ecological metagenomes</taxon>
    </lineage>
</organism>
<dbReference type="AlphaFoldDB" id="A0A1J5QU53"/>
<dbReference type="Gene3D" id="2.60.40.1470">
    <property type="entry name" value="ApaG domain"/>
    <property type="match status" value="1"/>
</dbReference>
<accession>A0A1J5QU53</accession>
<dbReference type="GO" id="GO:0070987">
    <property type="term" value="P:error-free translesion synthesis"/>
    <property type="evidence" value="ECO:0007669"/>
    <property type="project" value="TreeGrafter"/>
</dbReference>
<dbReference type="PROSITE" id="PS51087">
    <property type="entry name" value="APAG"/>
    <property type="match status" value="1"/>
</dbReference>
<dbReference type="InterPro" id="IPR036767">
    <property type="entry name" value="ApaG_sf"/>
</dbReference>
<dbReference type="HAMAP" id="MF_00791">
    <property type="entry name" value="ApaG"/>
    <property type="match status" value="1"/>
</dbReference>
<dbReference type="Pfam" id="PF04379">
    <property type="entry name" value="DUF525"/>
    <property type="match status" value="1"/>
</dbReference>
<evidence type="ECO:0000313" key="3">
    <source>
        <dbReference type="EMBL" id="OIQ87185.1"/>
    </source>
</evidence>